<proteinExistence type="inferred from homology"/>
<accession>A0ABT3PVU2</accession>
<dbReference type="Gene3D" id="2.30.30.30">
    <property type="match status" value="1"/>
</dbReference>
<dbReference type="SUPFAM" id="SSF50104">
    <property type="entry name" value="Translation proteins SH3-like domain"/>
    <property type="match status" value="1"/>
</dbReference>
<comment type="caution">
    <text evidence="12">The sequence shown here is derived from an EMBL/GenBank/DDBJ whole genome shotgun (WGS) entry which is preliminary data.</text>
</comment>
<keyword evidence="5 7" id="KW-0251">Elongation factor</keyword>
<dbReference type="HAMAP" id="MF_00141">
    <property type="entry name" value="EF_P"/>
    <property type="match status" value="1"/>
</dbReference>
<sequence>MNLKRYMAKVSTSNFRTGMVIEVDNELYSIVDYQHVKPGKGGAFLRTKLKGVVNEKNIEKTFRSGESVNEVRVEHQPYQFLYLDGNLYYFMNQETFEQVPIEEERINKSEFIAEGQVCTLVVDVDNEQILYVYPPDHIVAEVADTRPGLKGDTAQGGSKPATLTSGATIQVPLFINEGEEIKVDTRTGEYIERVTSN</sequence>
<dbReference type="InterPro" id="IPR011768">
    <property type="entry name" value="Transl_elongation_fac_P"/>
</dbReference>
<dbReference type="PANTHER" id="PTHR30053">
    <property type="entry name" value="ELONGATION FACTOR P"/>
    <property type="match status" value="1"/>
</dbReference>
<dbReference type="Pfam" id="PF09285">
    <property type="entry name" value="Elong-fact-P_C"/>
    <property type="match status" value="1"/>
</dbReference>
<dbReference type="EMBL" id="JAJNDC010000001">
    <property type="protein sequence ID" value="MCW9711960.1"/>
    <property type="molecule type" value="Genomic_DNA"/>
</dbReference>
<comment type="pathway">
    <text evidence="2 7">Protein biosynthesis; polypeptide chain elongation.</text>
</comment>
<evidence type="ECO:0000256" key="6">
    <source>
        <dbReference type="ARBA" id="ARBA00022917"/>
    </source>
</evidence>
<dbReference type="InterPro" id="IPR020599">
    <property type="entry name" value="Transl_elong_fac_P/YeiP"/>
</dbReference>
<dbReference type="NCBIfam" id="TIGR00038">
    <property type="entry name" value="efp"/>
    <property type="match status" value="1"/>
</dbReference>
<dbReference type="Pfam" id="PF01132">
    <property type="entry name" value="EFP"/>
    <property type="match status" value="1"/>
</dbReference>
<evidence type="ECO:0000256" key="5">
    <source>
        <dbReference type="ARBA" id="ARBA00022768"/>
    </source>
</evidence>
<dbReference type="GO" id="GO:0003746">
    <property type="term" value="F:translation elongation factor activity"/>
    <property type="evidence" value="ECO:0007669"/>
    <property type="project" value="UniProtKB-KW"/>
</dbReference>
<dbReference type="PIRSF" id="PIRSF005901">
    <property type="entry name" value="EF-P"/>
    <property type="match status" value="1"/>
</dbReference>
<evidence type="ECO:0000256" key="9">
    <source>
        <dbReference type="RuleBase" id="RU004389"/>
    </source>
</evidence>
<comment type="similarity">
    <text evidence="3 7 9">Belongs to the elongation factor P family.</text>
</comment>
<evidence type="ECO:0000259" key="10">
    <source>
        <dbReference type="SMART" id="SM00841"/>
    </source>
</evidence>
<comment type="subcellular location">
    <subcellularLocation>
        <location evidence="1 7">Cytoplasm</location>
    </subcellularLocation>
</comment>
<dbReference type="SUPFAM" id="SSF50249">
    <property type="entry name" value="Nucleic acid-binding proteins"/>
    <property type="match status" value="2"/>
</dbReference>
<evidence type="ECO:0000313" key="13">
    <source>
        <dbReference type="Proteomes" id="UP001207337"/>
    </source>
</evidence>
<dbReference type="InterPro" id="IPR015365">
    <property type="entry name" value="Elong-fact-P_C"/>
</dbReference>
<dbReference type="InterPro" id="IPR008991">
    <property type="entry name" value="Translation_prot_SH3-like_sf"/>
</dbReference>
<feature type="domain" description="Elongation factor P C-terminal" evidence="10">
    <location>
        <begin position="138"/>
        <end position="193"/>
    </location>
</feature>
<reference evidence="12 13" key="1">
    <citation type="submission" date="2021-11" db="EMBL/GenBank/DDBJ databases">
        <title>Aliifidinibius sp. nov., a new bacterium isolated from saline soil.</title>
        <authorList>
            <person name="Galisteo C."/>
            <person name="De La Haba R."/>
            <person name="Sanchez-Porro C."/>
            <person name="Ventosa A."/>
        </authorList>
    </citation>
    <scope>NUCLEOTIDE SEQUENCE [LARGE SCALE GENOMIC DNA]</scope>
    <source>
        <strain evidence="12 13">KACC 190600</strain>
    </source>
</reference>
<dbReference type="InterPro" id="IPR012340">
    <property type="entry name" value="NA-bd_OB-fold"/>
</dbReference>
<dbReference type="RefSeq" id="WP_265787565.1">
    <property type="nucleotide sequence ID" value="NZ_BAABRS010000001.1"/>
</dbReference>
<dbReference type="InterPro" id="IPR013852">
    <property type="entry name" value="Transl_elong_P/YeiP_CS"/>
</dbReference>
<keyword evidence="6 7" id="KW-0648">Protein biosynthesis</keyword>
<evidence type="ECO:0000256" key="1">
    <source>
        <dbReference type="ARBA" id="ARBA00004496"/>
    </source>
</evidence>
<evidence type="ECO:0000313" key="12">
    <source>
        <dbReference type="EMBL" id="MCW9711960.1"/>
    </source>
</evidence>
<keyword evidence="13" id="KW-1185">Reference proteome</keyword>
<dbReference type="NCBIfam" id="NF001810">
    <property type="entry name" value="PRK00529.1"/>
    <property type="match status" value="1"/>
</dbReference>
<feature type="domain" description="Translation elongation factor P/YeiP central" evidence="11">
    <location>
        <begin position="75"/>
        <end position="130"/>
    </location>
</feature>
<dbReference type="PROSITE" id="PS01275">
    <property type="entry name" value="EFP"/>
    <property type="match status" value="1"/>
</dbReference>
<evidence type="ECO:0000256" key="3">
    <source>
        <dbReference type="ARBA" id="ARBA00009479"/>
    </source>
</evidence>
<keyword evidence="4 7" id="KW-0963">Cytoplasm</keyword>
<dbReference type="Proteomes" id="UP001207337">
    <property type="component" value="Unassembled WGS sequence"/>
</dbReference>
<gene>
    <name evidence="7 12" type="primary">efp</name>
    <name evidence="12" type="ORF">LQ318_03500</name>
</gene>
<dbReference type="Pfam" id="PF08207">
    <property type="entry name" value="EFP_N"/>
    <property type="match status" value="1"/>
</dbReference>
<dbReference type="InterPro" id="IPR001059">
    <property type="entry name" value="Transl_elong_P/YeiP_cen"/>
</dbReference>
<evidence type="ECO:0000256" key="2">
    <source>
        <dbReference type="ARBA" id="ARBA00004815"/>
    </source>
</evidence>
<dbReference type="SMART" id="SM01185">
    <property type="entry name" value="EFP"/>
    <property type="match status" value="1"/>
</dbReference>
<dbReference type="InterPro" id="IPR013185">
    <property type="entry name" value="Transl_elong_KOW-like"/>
</dbReference>
<evidence type="ECO:0000256" key="7">
    <source>
        <dbReference type="HAMAP-Rule" id="MF_00141"/>
    </source>
</evidence>
<comment type="function">
    <text evidence="7">Involved in peptide bond synthesis. Stimulates efficient translation and peptide-bond synthesis on native or reconstituted 70S ribosomes in vitro. Probably functions indirectly by altering the affinity of the ribosome for aminoacyl-tRNA, thus increasing their reactivity as acceptors for peptidyl transferase.</text>
</comment>
<dbReference type="PANTHER" id="PTHR30053:SF12">
    <property type="entry name" value="ELONGATION FACTOR P (EF-P) FAMILY PROTEIN"/>
    <property type="match status" value="1"/>
</dbReference>
<protein>
    <recommendedName>
        <fullName evidence="7 8">Elongation factor P</fullName>
        <shortName evidence="7">EF-P</shortName>
    </recommendedName>
</protein>
<dbReference type="SMART" id="SM00841">
    <property type="entry name" value="Elong-fact-P_C"/>
    <property type="match status" value="1"/>
</dbReference>
<dbReference type="Gene3D" id="2.40.50.140">
    <property type="entry name" value="Nucleic acid-binding proteins"/>
    <property type="match status" value="2"/>
</dbReference>
<evidence type="ECO:0000259" key="11">
    <source>
        <dbReference type="SMART" id="SM01185"/>
    </source>
</evidence>
<evidence type="ECO:0000256" key="8">
    <source>
        <dbReference type="NCBIfam" id="TIGR00038"/>
    </source>
</evidence>
<evidence type="ECO:0000256" key="4">
    <source>
        <dbReference type="ARBA" id="ARBA00022490"/>
    </source>
</evidence>
<dbReference type="CDD" id="cd05794">
    <property type="entry name" value="S1_EF-P_repeat_2"/>
    <property type="match status" value="1"/>
</dbReference>
<dbReference type="InterPro" id="IPR014722">
    <property type="entry name" value="Rib_uL2_dom2"/>
</dbReference>
<name>A0ABT3PVU2_9BACT</name>
<organism evidence="12 13">
    <name type="scientific">Fodinibius salicampi</name>
    <dbReference type="NCBI Taxonomy" id="1920655"/>
    <lineage>
        <taxon>Bacteria</taxon>
        <taxon>Pseudomonadati</taxon>
        <taxon>Balneolota</taxon>
        <taxon>Balneolia</taxon>
        <taxon>Balneolales</taxon>
        <taxon>Balneolaceae</taxon>
        <taxon>Fodinibius</taxon>
    </lineage>
</organism>